<dbReference type="Proteomes" id="UP001055439">
    <property type="component" value="Chromosome 5"/>
</dbReference>
<dbReference type="EMBL" id="CP097507">
    <property type="protein sequence ID" value="URE00703.1"/>
    <property type="molecule type" value="Genomic_DNA"/>
</dbReference>
<dbReference type="AlphaFoldDB" id="A0A9E7FT47"/>
<accession>A0A9E7FT47</accession>
<organism evidence="2 3">
    <name type="scientific">Musa troglodytarum</name>
    <name type="common">fe'i banana</name>
    <dbReference type="NCBI Taxonomy" id="320322"/>
    <lineage>
        <taxon>Eukaryota</taxon>
        <taxon>Viridiplantae</taxon>
        <taxon>Streptophyta</taxon>
        <taxon>Embryophyta</taxon>
        <taxon>Tracheophyta</taxon>
        <taxon>Spermatophyta</taxon>
        <taxon>Magnoliopsida</taxon>
        <taxon>Liliopsida</taxon>
        <taxon>Zingiberales</taxon>
        <taxon>Musaceae</taxon>
        <taxon>Musa</taxon>
    </lineage>
</organism>
<proteinExistence type="predicted"/>
<keyword evidence="3" id="KW-1185">Reference proteome</keyword>
<sequence>MEPMAAAGQHPGLLAIGQLGEADGALEALLEVRRPVYGDRQRPERGTVQAASGVGAVCSDEDEARPGGAAEGRIGATQVTPATEVNEEKEDYGQEEEDNRRYHPAAVYARGRLISAAAAHHLISWLRHLRPVLIDIPLTP</sequence>
<evidence type="ECO:0000256" key="1">
    <source>
        <dbReference type="SAM" id="MobiDB-lite"/>
    </source>
</evidence>
<protein>
    <submittedName>
        <fullName evidence="2">Uncharacterized protein</fullName>
    </submittedName>
</protein>
<evidence type="ECO:0000313" key="2">
    <source>
        <dbReference type="EMBL" id="URE00703.1"/>
    </source>
</evidence>
<feature type="compositionally biased region" description="Acidic residues" evidence="1">
    <location>
        <begin position="85"/>
        <end position="97"/>
    </location>
</feature>
<reference evidence="2" key="1">
    <citation type="submission" date="2022-05" db="EMBL/GenBank/DDBJ databases">
        <title>The Musa troglodytarum L. genome provides insights into the mechanism of non-climacteric behaviour and enrichment of carotenoids.</title>
        <authorList>
            <person name="Wang J."/>
        </authorList>
    </citation>
    <scope>NUCLEOTIDE SEQUENCE</scope>
    <source>
        <tissue evidence="2">Leaf</tissue>
    </source>
</reference>
<name>A0A9E7FT47_9LILI</name>
<evidence type="ECO:0000313" key="3">
    <source>
        <dbReference type="Proteomes" id="UP001055439"/>
    </source>
</evidence>
<feature type="region of interest" description="Disordered" evidence="1">
    <location>
        <begin position="39"/>
        <end position="99"/>
    </location>
</feature>
<gene>
    <name evidence="2" type="ORF">MUK42_19775</name>
</gene>